<dbReference type="RefSeq" id="WP_062438775.1">
    <property type="nucleotide sequence ID" value="NZ_BMCJ01000007.1"/>
</dbReference>
<comment type="caution">
    <text evidence="2">The sequence shown here is derived from an EMBL/GenBank/DDBJ whole genome shotgun (WGS) entry which is preliminary data.</text>
</comment>
<proteinExistence type="predicted"/>
<feature type="transmembrane region" description="Helical" evidence="1">
    <location>
        <begin position="9"/>
        <end position="28"/>
    </location>
</feature>
<keyword evidence="1" id="KW-0472">Membrane</keyword>
<evidence type="ECO:0008006" key="4">
    <source>
        <dbReference type="Google" id="ProtNLM"/>
    </source>
</evidence>
<reference evidence="3" key="1">
    <citation type="journal article" date="2019" name="Int. J. Syst. Evol. Microbiol.">
        <title>The Global Catalogue of Microorganisms (GCM) 10K type strain sequencing project: providing services to taxonomists for standard genome sequencing and annotation.</title>
        <authorList>
            <consortium name="The Broad Institute Genomics Platform"/>
            <consortium name="The Broad Institute Genome Sequencing Center for Infectious Disease"/>
            <person name="Wu L."/>
            <person name="Ma J."/>
        </authorList>
    </citation>
    <scope>NUCLEOTIDE SEQUENCE [LARGE SCALE GENOMIC DNA]</scope>
    <source>
        <strain evidence="3">CCM 7282</strain>
    </source>
</reference>
<keyword evidence="3" id="KW-1185">Reference proteome</keyword>
<accession>A0ABQ1PPU7</accession>
<sequence length="73" mass="8216">MYSVTFQKIILYVGIGIFVGLMIGLLIGDVQLGIYSTFLSIITILLTAIFAELYHVREAINKQRAEQKDPIIK</sequence>
<keyword evidence="1" id="KW-0812">Transmembrane</keyword>
<dbReference type="Proteomes" id="UP000619534">
    <property type="component" value="Unassembled WGS sequence"/>
</dbReference>
<feature type="transmembrane region" description="Helical" evidence="1">
    <location>
        <begin position="34"/>
        <end position="54"/>
    </location>
</feature>
<evidence type="ECO:0000313" key="2">
    <source>
        <dbReference type="EMBL" id="GGD00678.1"/>
    </source>
</evidence>
<evidence type="ECO:0000313" key="3">
    <source>
        <dbReference type="Proteomes" id="UP000619534"/>
    </source>
</evidence>
<evidence type="ECO:0000256" key="1">
    <source>
        <dbReference type="SAM" id="Phobius"/>
    </source>
</evidence>
<organism evidence="2 3">
    <name type="scientific">Thalassobacillus devorans</name>
    <dbReference type="NCBI Taxonomy" id="279813"/>
    <lineage>
        <taxon>Bacteria</taxon>
        <taxon>Bacillati</taxon>
        <taxon>Bacillota</taxon>
        <taxon>Bacilli</taxon>
        <taxon>Bacillales</taxon>
        <taxon>Bacillaceae</taxon>
        <taxon>Thalassobacillus</taxon>
    </lineage>
</organism>
<protein>
    <recommendedName>
        <fullName evidence="4">DUF1328 domain-containing protein</fullName>
    </recommendedName>
</protein>
<gene>
    <name evidence="2" type="ORF">GCM10007216_34270</name>
</gene>
<dbReference type="EMBL" id="BMCJ01000007">
    <property type="protein sequence ID" value="GGD00678.1"/>
    <property type="molecule type" value="Genomic_DNA"/>
</dbReference>
<name>A0ABQ1PPU7_9BACI</name>
<keyword evidence="1" id="KW-1133">Transmembrane helix</keyword>